<name>A0ABN9R3Q4_9DINO</name>
<reference evidence="3" key="1">
    <citation type="submission" date="2023-10" db="EMBL/GenBank/DDBJ databases">
        <authorList>
            <person name="Chen Y."/>
            <person name="Shah S."/>
            <person name="Dougan E. K."/>
            <person name="Thang M."/>
            <person name="Chan C."/>
        </authorList>
    </citation>
    <scope>NUCLEOTIDE SEQUENCE [LARGE SCALE GENOMIC DNA]</scope>
</reference>
<keyword evidence="4" id="KW-1185">Reference proteome</keyword>
<keyword evidence="1" id="KW-0175">Coiled coil</keyword>
<evidence type="ECO:0000313" key="3">
    <source>
        <dbReference type="EMBL" id="CAK0813372.1"/>
    </source>
</evidence>
<feature type="coiled-coil region" evidence="1">
    <location>
        <begin position="114"/>
        <end position="141"/>
    </location>
</feature>
<feature type="region of interest" description="Disordered" evidence="2">
    <location>
        <begin position="189"/>
        <end position="281"/>
    </location>
</feature>
<feature type="region of interest" description="Disordered" evidence="2">
    <location>
        <begin position="147"/>
        <end position="166"/>
    </location>
</feature>
<accession>A0ABN9R3Q4</accession>
<feature type="region of interest" description="Disordered" evidence="2">
    <location>
        <begin position="1"/>
        <end position="43"/>
    </location>
</feature>
<evidence type="ECO:0000256" key="2">
    <source>
        <dbReference type="SAM" id="MobiDB-lite"/>
    </source>
</evidence>
<gene>
    <name evidence="3" type="ORF">PCOR1329_LOCUS17326</name>
</gene>
<protein>
    <submittedName>
        <fullName evidence="3">Uncharacterized protein</fullName>
    </submittedName>
</protein>
<dbReference type="Proteomes" id="UP001189429">
    <property type="component" value="Unassembled WGS sequence"/>
</dbReference>
<evidence type="ECO:0000313" key="4">
    <source>
        <dbReference type="Proteomes" id="UP001189429"/>
    </source>
</evidence>
<evidence type="ECO:0000256" key="1">
    <source>
        <dbReference type="SAM" id="Coils"/>
    </source>
</evidence>
<feature type="compositionally biased region" description="Acidic residues" evidence="2">
    <location>
        <begin position="235"/>
        <end position="244"/>
    </location>
</feature>
<feature type="compositionally biased region" description="Low complexity" evidence="2">
    <location>
        <begin position="202"/>
        <end position="211"/>
    </location>
</feature>
<organism evidence="3 4">
    <name type="scientific">Prorocentrum cordatum</name>
    <dbReference type="NCBI Taxonomy" id="2364126"/>
    <lineage>
        <taxon>Eukaryota</taxon>
        <taxon>Sar</taxon>
        <taxon>Alveolata</taxon>
        <taxon>Dinophyceae</taxon>
        <taxon>Prorocentrales</taxon>
        <taxon>Prorocentraceae</taxon>
        <taxon>Prorocentrum</taxon>
    </lineage>
</organism>
<dbReference type="EMBL" id="CAUYUJ010005363">
    <property type="protein sequence ID" value="CAK0813372.1"/>
    <property type="molecule type" value="Genomic_DNA"/>
</dbReference>
<sequence>MLELQMQVQSLASQLKQAKAKPPEATATTAGAEGGDGETGAESAVKKRLDELDGYVQQLAGVDTPEVAKLVEQCKSEQEKPPSQRLKPLGFKITIVEQQITKQETARKLKQAQLVALQSELAKQDDALVESRKQLLELEGQRAHLVGALPQPPSVAPDAGGGESSWTLPKLEQVLFTAGPTGDLQQEVAAVVGKMRQHRQAQEQQAQAQREAQQKQAEEAAAQAAREQEWQDAAMDAEDGDAQGEESLNQATAEQLRDFLRQSGADLPNAEDASEEEPRAAVKRIRLAKPKWKVVKKPRTE</sequence>
<proteinExistence type="predicted"/>
<feature type="compositionally biased region" description="Polar residues" evidence="2">
    <location>
        <begin position="1"/>
        <end position="16"/>
    </location>
</feature>
<comment type="caution">
    <text evidence="3">The sequence shown here is derived from an EMBL/GenBank/DDBJ whole genome shotgun (WGS) entry which is preliminary data.</text>
</comment>